<evidence type="ECO:0000256" key="13">
    <source>
        <dbReference type="SAM" id="SignalP"/>
    </source>
</evidence>
<evidence type="ECO:0000256" key="9">
    <source>
        <dbReference type="ARBA" id="ARBA00023136"/>
    </source>
</evidence>
<dbReference type="Proteomes" id="UP001140949">
    <property type="component" value="Unassembled WGS sequence"/>
</dbReference>
<keyword evidence="4" id="KW-0433">Leucine-rich repeat</keyword>
<accession>A0AAX6FLR7</accession>
<gene>
    <name evidence="15" type="ORF">M6B38_412150</name>
</gene>
<name>A0AAX6FLR7_IRIPA</name>
<dbReference type="GO" id="GO:0016301">
    <property type="term" value="F:kinase activity"/>
    <property type="evidence" value="ECO:0007669"/>
    <property type="project" value="UniProtKB-KW"/>
</dbReference>
<dbReference type="SMART" id="SM00369">
    <property type="entry name" value="LRR_TYP"/>
    <property type="match status" value="10"/>
</dbReference>
<dbReference type="Pfam" id="PF08263">
    <property type="entry name" value="LRRNT_2"/>
    <property type="match status" value="1"/>
</dbReference>
<evidence type="ECO:0000256" key="12">
    <source>
        <dbReference type="SAM" id="Phobius"/>
    </source>
</evidence>
<feature type="signal peptide" evidence="13">
    <location>
        <begin position="1"/>
        <end position="28"/>
    </location>
</feature>
<evidence type="ECO:0000313" key="16">
    <source>
        <dbReference type="Proteomes" id="UP001140949"/>
    </source>
</evidence>
<dbReference type="InterPro" id="IPR032675">
    <property type="entry name" value="LRR_dom_sf"/>
</dbReference>
<keyword evidence="5 12" id="KW-0812">Transmembrane</keyword>
<evidence type="ECO:0000256" key="2">
    <source>
        <dbReference type="ARBA" id="ARBA00009592"/>
    </source>
</evidence>
<sequence length="1077" mass="120162">MELPLLFFRSWSLLMLWSVLHFYRRGYGCLESERSALLEIKAAFTPSSSLSSWGRSADCCSWDRVRCENATGRVVRLRLDSITEINWEDISPSFFHLNSSLFLPFQQLRSLSLSHNNIEGCLQNQGLDRLSGLPKLAYLDLSRNWKMDYAGILPSMVALSSLKALSLASNDIQNVSGLDRLSGLPKLAYLDLSRNWKMDYAGILPSMVALSSLKALSLASNDIQNVSGFRSWSQLSKLEYLDLSLNDLNENIIPYLARISSLKKLSLAGNDMSGMLQMEEFRKLSNLEVLDLGGNMFFGSIQPFVKEWASLKVLVLTYNRLNATLSPQGLCKLKNLQILDLSENEFTGKFPPCIGNLTSLRYLDISDNQLQVNLQQPNFLANLTSLEYILLSNIQLQGTFLLASLSNHSNLKALELADSRNNLVVETEDPIATPLYQLERIVLSMCNLNKDNGIIPSFLSSQYALNWIVLSHNNLRGSFPNWLLENKTVLHVVDLQNNSFNGPLVLPNHVNTTDMWGLDLSTNELSEEIPTNIGVLLPNLQYLNLSRNHLRGSIPSSFDHFSNLEALDLSNNTLSGEVSNVFGNSSLCLRLLDISGNMFRGRLPLQNSNMNSLSHLVLSGNHFTGDIPIILCNYSYLLVFDINDNQVSGTLPNCKKKEWDLRLLSAEENLLEGYIPTSLCAAPRLKVLNLSKNQLSGSVPHCLFNLTELRYLRLSHNALTGSFPIGLSNSHNALTTLDLGNNHLSGELPGWIGKALRGMRILLLKGNRLGGPIPNQVCQLKHLRILDLSQNLLFGEIPACIKYIGQEESTISPFPSSLYLSYEVRPFTFPSYQDLMAENWIRIAYGSSIAYGLRNSIVDVAEFTTKSRYDTYRGDALNYWTLLDLSCNQLVGHIPLGIGDLSWLQSLNLSNNLLTGPIPATFSGLKGIQSLDLSHNALTGQIPHQLVELYSLAAFSVAHNHLSGPTPRMESQFSTFGESSYEGNPDLCGPPLKKSCTSPRQPGPLLPSSYDHEGDDGAAVDSLIFFASLALAYIMGFWGSIAVLYFKTSWRRSLFLASDRYTVKVRELLEKLRRRCW</sequence>
<dbReference type="PANTHER" id="PTHR48062">
    <property type="entry name" value="RECEPTOR-LIKE PROTEIN 14"/>
    <property type="match status" value="1"/>
</dbReference>
<reference evidence="15" key="1">
    <citation type="journal article" date="2023" name="GigaByte">
        <title>Genome assembly of the bearded iris, Iris pallida Lam.</title>
        <authorList>
            <person name="Bruccoleri R.E."/>
            <person name="Oakeley E.J."/>
            <person name="Faust A.M.E."/>
            <person name="Altorfer M."/>
            <person name="Dessus-Babus S."/>
            <person name="Burckhardt D."/>
            <person name="Oertli M."/>
            <person name="Naumann U."/>
            <person name="Petersen F."/>
            <person name="Wong J."/>
        </authorList>
    </citation>
    <scope>NUCLEOTIDE SEQUENCE</scope>
    <source>
        <strain evidence="15">GSM-AAB239-AS_SAM_17_03QT</strain>
    </source>
</reference>
<keyword evidence="8 12" id="KW-1133">Transmembrane helix</keyword>
<dbReference type="InterPro" id="IPR003591">
    <property type="entry name" value="Leu-rich_rpt_typical-subtyp"/>
</dbReference>
<keyword evidence="10" id="KW-0325">Glycoprotein</keyword>
<dbReference type="FunFam" id="3.80.10.10:FF:000095">
    <property type="entry name" value="LRR receptor-like serine/threonine-protein kinase GSO1"/>
    <property type="match status" value="1"/>
</dbReference>
<comment type="similarity">
    <text evidence="2">Belongs to the RLP family.</text>
</comment>
<evidence type="ECO:0000256" key="4">
    <source>
        <dbReference type="ARBA" id="ARBA00022614"/>
    </source>
</evidence>
<dbReference type="GO" id="GO:0005886">
    <property type="term" value="C:plasma membrane"/>
    <property type="evidence" value="ECO:0007669"/>
    <property type="project" value="UniProtKB-SubCell"/>
</dbReference>
<keyword evidence="3" id="KW-1003">Cell membrane</keyword>
<evidence type="ECO:0000256" key="6">
    <source>
        <dbReference type="ARBA" id="ARBA00022729"/>
    </source>
</evidence>
<feature type="region of interest" description="Disordered" evidence="11">
    <location>
        <begin position="991"/>
        <end position="1011"/>
    </location>
</feature>
<evidence type="ECO:0000256" key="3">
    <source>
        <dbReference type="ARBA" id="ARBA00022475"/>
    </source>
</evidence>
<comment type="subcellular location">
    <subcellularLocation>
        <location evidence="1">Cell membrane</location>
        <topology evidence="1">Single-pass type I membrane protein</topology>
    </subcellularLocation>
</comment>
<organism evidence="15 16">
    <name type="scientific">Iris pallida</name>
    <name type="common">Sweet iris</name>
    <dbReference type="NCBI Taxonomy" id="29817"/>
    <lineage>
        <taxon>Eukaryota</taxon>
        <taxon>Viridiplantae</taxon>
        <taxon>Streptophyta</taxon>
        <taxon>Embryophyta</taxon>
        <taxon>Tracheophyta</taxon>
        <taxon>Spermatophyta</taxon>
        <taxon>Magnoliopsida</taxon>
        <taxon>Liliopsida</taxon>
        <taxon>Asparagales</taxon>
        <taxon>Iridaceae</taxon>
        <taxon>Iridoideae</taxon>
        <taxon>Irideae</taxon>
        <taxon>Iris</taxon>
    </lineage>
</organism>
<evidence type="ECO:0000256" key="11">
    <source>
        <dbReference type="SAM" id="MobiDB-lite"/>
    </source>
</evidence>
<evidence type="ECO:0000313" key="15">
    <source>
        <dbReference type="EMBL" id="KAJ6817300.1"/>
    </source>
</evidence>
<keyword evidence="9 12" id="KW-0472">Membrane</keyword>
<feature type="transmembrane region" description="Helical" evidence="12">
    <location>
        <begin position="1023"/>
        <end position="1046"/>
    </location>
</feature>
<feature type="domain" description="Leucine-rich repeat-containing N-terminal plant-type" evidence="14">
    <location>
        <begin position="31"/>
        <end position="67"/>
    </location>
</feature>
<proteinExistence type="inferred from homology"/>
<evidence type="ECO:0000256" key="10">
    <source>
        <dbReference type="ARBA" id="ARBA00023180"/>
    </source>
</evidence>
<dbReference type="FunFam" id="3.80.10.10:FF:000111">
    <property type="entry name" value="LRR receptor-like serine/threonine-protein kinase ERECTA"/>
    <property type="match status" value="1"/>
</dbReference>
<evidence type="ECO:0000256" key="7">
    <source>
        <dbReference type="ARBA" id="ARBA00022737"/>
    </source>
</evidence>
<keyword evidence="15" id="KW-0675">Receptor</keyword>
<keyword evidence="6 13" id="KW-0732">Signal</keyword>
<evidence type="ECO:0000259" key="14">
    <source>
        <dbReference type="Pfam" id="PF08263"/>
    </source>
</evidence>
<dbReference type="AlphaFoldDB" id="A0AAX6FLR7"/>
<evidence type="ECO:0000256" key="1">
    <source>
        <dbReference type="ARBA" id="ARBA00004251"/>
    </source>
</evidence>
<keyword evidence="15" id="KW-0418">Kinase</keyword>
<evidence type="ECO:0000256" key="8">
    <source>
        <dbReference type="ARBA" id="ARBA00022989"/>
    </source>
</evidence>
<dbReference type="Gene3D" id="3.80.10.10">
    <property type="entry name" value="Ribonuclease Inhibitor"/>
    <property type="match status" value="3"/>
</dbReference>
<protein>
    <submittedName>
        <fullName evidence="15">LRR receptor-like serine/threonine-protein kinase GSO1</fullName>
    </submittedName>
</protein>
<dbReference type="InterPro" id="IPR001611">
    <property type="entry name" value="Leu-rich_rpt"/>
</dbReference>
<dbReference type="PANTHER" id="PTHR48062:SF52">
    <property type="entry name" value="RECEPTOR-LIKE PROTEIN 8-RELATED"/>
    <property type="match status" value="1"/>
</dbReference>
<dbReference type="PRINTS" id="PR00019">
    <property type="entry name" value="LEURICHRPT"/>
</dbReference>
<keyword evidence="7" id="KW-0677">Repeat</keyword>
<feature type="chain" id="PRO_5043915301" evidence="13">
    <location>
        <begin position="29"/>
        <end position="1077"/>
    </location>
</feature>
<comment type="caution">
    <text evidence="15">The sequence shown here is derived from an EMBL/GenBank/DDBJ whole genome shotgun (WGS) entry which is preliminary data.</text>
</comment>
<dbReference type="InterPro" id="IPR051502">
    <property type="entry name" value="RLP_Defense_Trigger"/>
</dbReference>
<evidence type="ECO:0000256" key="5">
    <source>
        <dbReference type="ARBA" id="ARBA00022692"/>
    </source>
</evidence>
<dbReference type="Pfam" id="PF13855">
    <property type="entry name" value="LRR_8"/>
    <property type="match status" value="4"/>
</dbReference>
<dbReference type="PROSITE" id="PS51450">
    <property type="entry name" value="LRR"/>
    <property type="match status" value="1"/>
</dbReference>
<keyword evidence="15" id="KW-0808">Transferase</keyword>
<reference evidence="15" key="2">
    <citation type="submission" date="2023-04" db="EMBL/GenBank/DDBJ databases">
        <authorList>
            <person name="Bruccoleri R.E."/>
            <person name="Oakeley E.J."/>
            <person name="Faust A.-M."/>
            <person name="Dessus-Babus S."/>
            <person name="Altorfer M."/>
            <person name="Burckhardt D."/>
            <person name="Oertli M."/>
            <person name="Naumann U."/>
            <person name="Petersen F."/>
            <person name="Wong J."/>
        </authorList>
    </citation>
    <scope>NUCLEOTIDE SEQUENCE</scope>
    <source>
        <strain evidence="15">GSM-AAB239-AS_SAM_17_03QT</strain>
        <tissue evidence="15">Leaf</tissue>
    </source>
</reference>
<dbReference type="SMART" id="SM00365">
    <property type="entry name" value="LRR_SD22"/>
    <property type="match status" value="9"/>
</dbReference>
<dbReference type="EMBL" id="JANAVB010027997">
    <property type="protein sequence ID" value="KAJ6817300.1"/>
    <property type="molecule type" value="Genomic_DNA"/>
</dbReference>
<dbReference type="InterPro" id="IPR013210">
    <property type="entry name" value="LRR_N_plant-typ"/>
</dbReference>
<dbReference type="Pfam" id="PF00560">
    <property type="entry name" value="LRR_1"/>
    <property type="match status" value="3"/>
</dbReference>
<keyword evidence="16" id="KW-1185">Reference proteome</keyword>
<dbReference type="SUPFAM" id="SSF52058">
    <property type="entry name" value="L domain-like"/>
    <property type="match status" value="4"/>
</dbReference>